<dbReference type="PRINTS" id="PR00313">
    <property type="entry name" value="CABNDNGRPT"/>
</dbReference>
<dbReference type="PRINTS" id="PR01488">
    <property type="entry name" value="RTXTOXINA"/>
</dbReference>
<dbReference type="GO" id="GO:0090729">
    <property type="term" value="F:toxin activity"/>
    <property type="evidence" value="ECO:0007669"/>
    <property type="project" value="UniProtKB-KW"/>
</dbReference>
<evidence type="ECO:0000256" key="7">
    <source>
        <dbReference type="ARBA" id="ARBA00023026"/>
    </source>
</evidence>
<reference evidence="11" key="1">
    <citation type="submission" date="2016-02" db="EMBL/GenBank/DDBJ databases">
        <authorList>
            <person name="Rodrigo-Torres Lidia"/>
            <person name="Arahal R.David."/>
        </authorList>
    </citation>
    <scope>NUCLEOTIDE SEQUENCE [LARGE SCALE GENOMIC DNA]</scope>
    <source>
        <strain evidence="11">CECT 9029</strain>
    </source>
</reference>
<keyword evidence="3" id="KW-0964">Secreted</keyword>
<dbReference type="InterPro" id="IPR050557">
    <property type="entry name" value="RTX_toxin/Mannuronan_C5-epim"/>
</dbReference>
<dbReference type="PANTHER" id="PTHR38340">
    <property type="entry name" value="S-LAYER PROTEIN"/>
    <property type="match status" value="1"/>
</dbReference>
<evidence type="ECO:0000256" key="4">
    <source>
        <dbReference type="ARBA" id="ARBA00022656"/>
    </source>
</evidence>
<evidence type="ECO:0000256" key="9">
    <source>
        <dbReference type="SAM" id="MobiDB-lite"/>
    </source>
</evidence>
<protein>
    <submittedName>
        <fullName evidence="10">Bifunctional hemolysin/adenylate cyclase</fullName>
    </submittedName>
</protein>
<keyword evidence="7" id="KW-0843">Virulence</keyword>
<accession>A0A128EZ21</accession>
<dbReference type="GO" id="GO:0005509">
    <property type="term" value="F:calcium ion binding"/>
    <property type="evidence" value="ECO:0007669"/>
    <property type="project" value="InterPro"/>
</dbReference>
<dbReference type="Gene3D" id="2.130.10.10">
    <property type="entry name" value="YVTN repeat-like/Quinoprotein amine dehydrogenase"/>
    <property type="match status" value="2"/>
</dbReference>
<feature type="compositionally biased region" description="Acidic residues" evidence="9">
    <location>
        <begin position="273"/>
        <end position="283"/>
    </location>
</feature>
<organism evidence="10 11">
    <name type="scientific">Grimontia celer</name>
    <dbReference type="NCBI Taxonomy" id="1796497"/>
    <lineage>
        <taxon>Bacteria</taxon>
        <taxon>Pseudomonadati</taxon>
        <taxon>Pseudomonadota</taxon>
        <taxon>Gammaproteobacteria</taxon>
        <taxon>Vibrionales</taxon>
        <taxon>Vibrionaceae</taxon>
        <taxon>Grimontia</taxon>
    </lineage>
</organism>
<evidence type="ECO:0000256" key="8">
    <source>
        <dbReference type="ARBA" id="ARBA00023136"/>
    </source>
</evidence>
<dbReference type="InterPro" id="IPR011049">
    <property type="entry name" value="Serralysin-like_metalloprot_C"/>
</dbReference>
<evidence type="ECO:0000256" key="6">
    <source>
        <dbReference type="ARBA" id="ARBA00022837"/>
    </source>
</evidence>
<evidence type="ECO:0000256" key="1">
    <source>
        <dbReference type="ARBA" id="ARBA00004370"/>
    </source>
</evidence>
<dbReference type="Proteomes" id="UP000071641">
    <property type="component" value="Unassembled WGS sequence"/>
</dbReference>
<keyword evidence="6" id="KW-0106">Calcium</keyword>
<feature type="region of interest" description="Disordered" evidence="9">
    <location>
        <begin position="204"/>
        <end position="283"/>
    </location>
</feature>
<feature type="region of interest" description="Disordered" evidence="9">
    <location>
        <begin position="317"/>
        <end position="366"/>
    </location>
</feature>
<dbReference type="Pfam" id="PF00353">
    <property type="entry name" value="HemolysinCabind"/>
    <property type="match status" value="11"/>
</dbReference>
<dbReference type="InterPro" id="IPR018511">
    <property type="entry name" value="Hemolysin-typ_Ca-bd_CS"/>
</dbReference>
<dbReference type="InterPro" id="IPR015943">
    <property type="entry name" value="WD40/YVTN_repeat-like_dom_sf"/>
</dbReference>
<dbReference type="InterPro" id="IPR003995">
    <property type="entry name" value="RTX_toxin_determinant-A"/>
</dbReference>
<keyword evidence="5" id="KW-0677">Repeat</keyword>
<dbReference type="RefSeq" id="WP_062662504.1">
    <property type="nucleotide sequence ID" value="NZ_FIZX01000001.1"/>
</dbReference>
<dbReference type="GO" id="GO:0005576">
    <property type="term" value="C:extracellular region"/>
    <property type="evidence" value="ECO:0007669"/>
    <property type="project" value="UniProtKB-SubCell"/>
</dbReference>
<gene>
    <name evidence="10" type="primary">cya_7</name>
    <name evidence="10" type="ORF">GCE9029_01670</name>
</gene>
<keyword evidence="11" id="KW-1185">Reference proteome</keyword>
<name>A0A128EZ21_9GAMM</name>
<dbReference type="InterPro" id="IPR001343">
    <property type="entry name" value="Hemolysn_Ca-bd"/>
</dbReference>
<dbReference type="SUPFAM" id="SSF51120">
    <property type="entry name" value="beta-Roll"/>
    <property type="match status" value="5"/>
</dbReference>
<proteinExistence type="predicted"/>
<evidence type="ECO:0000256" key="5">
    <source>
        <dbReference type="ARBA" id="ARBA00022737"/>
    </source>
</evidence>
<dbReference type="OrthoDB" id="5918423at2"/>
<comment type="subcellular location">
    <subcellularLocation>
        <location evidence="1">Membrane</location>
    </subcellularLocation>
    <subcellularLocation>
        <location evidence="2">Secreted</location>
    </subcellularLocation>
</comment>
<dbReference type="STRING" id="1796497.GCE9029_01670"/>
<evidence type="ECO:0000256" key="2">
    <source>
        <dbReference type="ARBA" id="ARBA00004613"/>
    </source>
</evidence>
<keyword evidence="8" id="KW-0472">Membrane</keyword>
<dbReference type="SUPFAM" id="SSF82171">
    <property type="entry name" value="DPP6 N-terminal domain-like"/>
    <property type="match status" value="2"/>
</dbReference>
<dbReference type="EMBL" id="FIZX01000001">
    <property type="protein sequence ID" value="CZF79823.1"/>
    <property type="molecule type" value="Genomic_DNA"/>
</dbReference>
<dbReference type="PROSITE" id="PS00330">
    <property type="entry name" value="HEMOLYSIN_CALCIUM"/>
    <property type="match status" value="12"/>
</dbReference>
<evidence type="ECO:0000256" key="3">
    <source>
        <dbReference type="ARBA" id="ARBA00022525"/>
    </source>
</evidence>
<sequence>MTNIINGTENDDDLRGDTAADTVDTIYGKGGNDTLRGYRDNDFLYGEDGDDTLYGGKGNDELHGGIGNDWLRGGSGIDFLYGGEGEDMLEGGLDNDILDGGAGNDRLFGNDGNDVISAGAGEDMVNGGKGNDTINGGDDRDILFGSFGDDTLNGNAGNDVIYGEGDNDTVYGQEGDDAVYGGLGDDKVYGGVGNDLVRGGSGNDTLYGEAGNDTIEGGLGQDTLYGGDGEDKLSGNDGDDTLHSGAGNDKSRGGNGNDTVNGGTGNDILFGDGGDDTINGDEGNDVLWGGNGIDTIKGGVDDDSLWGQVGDDLLYGQDGNDSARGGDGNDYIDGGIGNDQLFGGDGDDHLVGDDGTDPTIETGTESAAGFSIRAGGSAVKSGVEAGGTTTTISIDGVPYVVSTHWAYAGTVVVSRVESDGSLTETDRMIYDNTTGSVSTSSSGDIADDAAALGIPVGAFGNGLTNSNIYDVDGSPTLFLTSQNSGSITAWDIGSDGTITLKGGLNFGNSQTGIVRENVVFEAQDGQEYIYAARAQNDRVDILTYDSSTGAIAETGRSVSSGNAPTGLDLVNINGNDFLVSSTSDAVSIYAIDATTGGLTLTDSESVTGLGWYNSVDIYEKPDGSTYAIVDGQPGEGQVYVFELGADGSMTLTDTIDGYGSRYSSAGYVEGEPVFVMANATEGVDLYTISDDGTLVFQTHIADIENDVTTPVIVQTEDGSYFLVDADGDTASVKLDTNDFYNRKLNDYLDGQDGNDKLEGGIGDDTLKGGLDNDKLYGGEGNDYLVGDDGKAPTLTLSASSTVIEGPQVASATTTSISVDGVAYVVSTQWAVSGLAIVYRVENDGSLTETDRMTYDSSTLSITTTSSGDISAAIADAGVPIGAFGNGLTQSNIYNVDGTPTLFMTSQNSGSITAWHIAEDGTFSFEGGLRFGHSQTHLNGGIVRENVVYEALDGQEYIYAARAQNDRIDILTYDSETGTIAETGNTVATGDWGTGLDLVTLNANTYLVSSGSDKLSIFAVDPNNGGLSLVSEAALPNIGTYNGVDVYETTDGRAYAIVDGSPGDSDIFVFEIGSDGALTLTDTIEGYGSRYSSAGYVEGEPVFTMINATEGVDLYTISDQGKLEFQLHISGIENDVTTPVIVQTEDGSYYLVDADGNTATVKLDFSYDKGNTEDRTHNDELYGGSGDDRLEGNYGDDILDGGTGQDRLNGGIGDDFLNGGAGRDTLTGGLGADKFFFDSNSGSDTVTDFNASHDILVIDSSLATSLAELNIKQSGTNTLISNSDESVFIKLEEFDADSIHTDLFDFT</sequence>
<keyword evidence="4" id="KW-0800">Toxin</keyword>
<dbReference type="GO" id="GO:0016020">
    <property type="term" value="C:membrane"/>
    <property type="evidence" value="ECO:0007669"/>
    <property type="project" value="UniProtKB-SubCell"/>
</dbReference>
<dbReference type="PANTHER" id="PTHR38340:SF1">
    <property type="entry name" value="S-LAYER PROTEIN"/>
    <property type="match status" value="1"/>
</dbReference>
<evidence type="ECO:0000313" key="10">
    <source>
        <dbReference type="EMBL" id="CZF79823.1"/>
    </source>
</evidence>
<evidence type="ECO:0000313" key="11">
    <source>
        <dbReference type="Proteomes" id="UP000071641"/>
    </source>
</evidence>
<dbReference type="Gene3D" id="2.150.10.10">
    <property type="entry name" value="Serralysin-like metalloprotease, C-terminal"/>
    <property type="match status" value="7"/>
</dbReference>